<dbReference type="Gene3D" id="3.40.50.720">
    <property type="entry name" value="NAD(P)-binding Rossmann-like Domain"/>
    <property type="match status" value="1"/>
</dbReference>
<proteinExistence type="inferred from homology"/>
<evidence type="ECO:0000259" key="3">
    <source>
        <dbReference type="SMART" id="SM00822"/>
    </source>
</evidence>
<evidence type="ECO:0000313" key="4">
    <source>
        <dbReference type="EMBL" id="AOR80557.1"/>
    </source>
</evidence>
<dbReference type="InterPro" id="IPR002347">
    <property type="entry name" value="SDR_fam"/>
</dbReference>
<gene>
    <name evidence="4" type="ORF">BES08_27315</name>
</gene>
<dbReference type="PANTHER" id="PTHR43639">
    <property type="entry name" value="OXIDOREDUCTASE, SHORT-CHAIN DEHYDROGENASE/REDUCTASE FAMILY (AFU_ORTHOLOGUE AFUA_5G02870)"/>
    <property type="match status" value="1"/>
</dbReference>
<evidence type="ECO:0000256" key="1">
    <source>
        <dbReference type="ARBA" id="ARBA00006484"/>
    </source>
</evidence>
<dbReference type="Proteomes" id="UP000094626">
    <property type="component" value="Plasmid pSA2"/>
</dbReference>
<keyword evidence="4" id="KW-0614">Plasmid</keyword>
<dbReference type="GO" id="GO:0016491">
    <property type="term" value="F:oxidoreductase activity"/>
    <property type="evidence" value="ECO:0007669"/>
    <property type="project" value="UniProtKB-KW"/>
</dbReference>
<keyword evidence="2" id="KW-0560">Oxidoreductase</keyword>
<dbReference type="RefSeq" id="WP_069709944.1">
    <property type="nucleotide sequence ID" value="NZ_CP017077.1"/>
</dbReference>
<sequence>MTGILGGEVAVITGCSRGLGLVVARRMAQEGAALVITARDPARLEEIAAGIRSDFAVEVRCVAASFDDAGMAARLREAADALGGATILVNNAGIFPAALLADADDAMLRDVMTCNFDALFRICREIAPGMAHRGKGSIVNISSIAARTPTPGLSLYAASKGAVEAFSRAIAAELAPAVRVNCVSPGPLLTETAIAMTESDTTGAVDEVSRGIPMQRRGTPEEVTEAVLFLASSRASWTTGEVIQVNGGGVMA</sequence>
<reference evidence="5" key="1">
    <citation type="journal article" date="2017" name="J. Biotechnol.">
        <title>Complete genome sequence of Novosphingobium resinovorum SA1, a versatile xenobiotic-degrading bacterium capable of utilizing sulfanilic acid.</title>
        <authorList>
            <person name="Hegedus B."/>
            <person name="Kos P.B."/>
            <person name="Balint B."/>
            <person name="Maroti G."/>
            <person name="Gan H.M."/>
            <person name="Perei K."/>
            <person name="Rakhely G."/>
        </authorList>
    </citation>
    <scope>NUCLEOTIDE SEQUENCE [LARGE SCALE GENOMIC DNA]</scope>
    <source>
        <strain evidence="5">SA1</strain>
    </source>
</reference>
<dbReference type="InterPro" id="IPR057326">
    <property type="entry name" value="KR_dom"/>
</dbReference>
<organism evidence="4 5">
    <name type="scientific">Novosphingobium resinovorum</name>
    <dbReference type="NCBI Taxonomy" id="158500"/>
    <lineage>
        <taxon>Bacteria</taxon>
        <taxon>Pseudomonadati</taxon>
        <taxon>Pseudomonadota</taxon>
        <taxon>Alphaproteobacteria</taxon>
        <taxon>Sphingomonadales</taxon>
        <taxon>Sphingomonadaceae</taxon>
        <taxon>Novosphingobium</taxon>
    </lineage>
</organism>
<dbReference type="PRINTS" id="PR00080">
    <property type="entry name" value="SDRFAMILY"/>
</dbReference>
<dbReference type="CDD" id="cd05233">
    <property type="entry name" value="SDR_c"/>
    <property type="match status" value="1"/>
</dbReference>
<dbReference type="FunFam" id="3.40.50.720:FF:000084">
    <property type="entry name" value="Short-chain dehydrogenase reductase"/>
    <property type="match status" value="1"/>
</dbReference>
<dbReference type="SMART" id="SM00822">
    <property type="entry name" value="PKS_KR"/>
    <property type="match status" value="1"/>
</dbReference>
<dbReference type="PANTHER" id="PTHR43639:SF1">
    <property type="entry name" value="SHORT-CHAIN DEHYDROGENASE_REDUCTASE FAMILY PROTEIN"/>
    <property type="match status" value="1"/>
</dbReference>
<comment type="similarity">
    <text evidence="1">Belongs to the short-chain dehydrogenases/reductases (SDR) family.</text>
</comment>
<dbReference type="OrthoDB" id="5457012at2"/>
<geneLocation type="plasmid" evidence="4 5">
    <name>pSA2</name>
</geneLocation>
<dbReference type="NCBIfam" id="NF005559">
    <property type="entry name" value="PRK07231.1"/>
    <property type="match status" value="1"/>
</dbReference>
<evidence type="ECO:0000256" key="2">
    <source>
        <dbReference type="ARBA" id="ARBA00023002"/>
    </source>
</evidence>
<feature type="domain" description="Ketoreductase" evidence="3">
    <location>
        <begin position="8"/>
        <end position="181"/>
    </location>
</feature>
<dbReference type="EMBL" id="CP017077">
    <property type="protein sequence ID" value="AOR80557.1"/>
    <property type="molecule type" value="Genomic_DNA"/>
</dbReference>
<dbReference type="PRINTS" id="PR00081">
    <property type="entry name" value="GDHRDH"/>
</dbReference>
<evidence type="ECO:0000313" key="5">
    <source>
        <dbReference type="Proteomes" id="UP000094626"/>
    </source>
</evidence>
<dbReference type="SUPFAM" id="SSF51735">
    <property type="entry name" value="NAD(P)-binding Rossmann-fold domains"/>
    <property type="match status" value="1"/>
</dbReference>
<dbReference type="InterPro" id="IPR020904">
    <property type="entry name" value="Sc_DH/Rdtase_CS"/>
</dbReference>
<accession>A0A1D8AEM4</accession>
<dbReference type="KEGG" id="nre:BES08_27315"/>
<protein>
    <recommendedName>
        <fullName evidence="3">Ketoreductase domain-containing protein</fullName>
    </recommendedName>
</protein>
<keyword evidence="5" id="KW-1185">Reference proteome</keyword>
<dbReference type="InterPro" id="IPR036291">
    <property type="entry name" value="NAD(P)-bd_dom_sf"/>
</dbReference>
<dbReference type="AlphaFoldDB" id="A0A1D8AEM4"/>
<dbReference type="Pfam" id="PF13561">
    <property type="entry name" value="adh_short_C2"/>
    <property type="match status" value="1"/>
</dbReference>
<dbReference type="PROSITE" id="PS00061">
    <property type="entry name" value="ADH_SHORT"/>
    <property type="match status" value="1"/>
</dbReference>
<name>A0A1D8AEM4_9SPHN</name>